<keyword evidence="3" id="KW-0418">Kinase</keyword>
<dbReference type="InterPro" id="IPR003660">
    <property type="entry name" value="HAMP_dom"/>
</dbReference>
<proteinExistence type="predicted"/>
<sequence>MKNKKSRIKIFIVLISMLILIIAVSFVKDYKNNEFIINAASDSSGNIYTLSYDENNVYIKKINKNNKILWIDSSSIKERNLINAGQSFLITPEGKVILYLYQYDLNTYKKNSEKIYLYSEDGKKKSLILEDNVDLGIERTISNMEYYNGKLYYFQQAFEDSRFVNNLKSINIADIINGKETEPKFIKKFEDTTKEGINNFLCTKSQDIIYTTHNSEIYKISEDNTIKKIYPINESTNKGISGFAHDLNDNIYFIDIATNNIIKINTKTEFVEKLYNNEEIKNMNIDYMSLSGIKFENESKFLGIKSLDRKSSNIVVLYDNGVVKELSHLKYSFKMICLKILYITFIYISSIAIMLMFLFIIKTLNKGKITIILKQAFVFTIIIILSIITILLTATNKLTNVVNKQLVEQIYSISKNKQSIIDGNKIKNINWSYPYDDDEYKKIYEKVTNIINNDKIYNLKENKIIDTPHNALYNVLYIVKDNKIYTGIFDEKYTDIPIEYIYSKEDVKSYEKVVKDKSIVYTELKDGIGEWLAMISPITDDEGNVVALLEIGTTKQGFVNNMISTNARQIAITNIIIGLLMIISLIGLLYWLLIPLKKLKIGVTSLLEGNLGVQIEVSSNDEVAEISRVFNKMSQNLKIDMDKLSKLNDAYHRFVPLKMFEILNKKNILDVRIGDQVKTNISLLSLTTNNFDDLSCNMNTGEIFVFINEIFSSIVPIMSDNGGVVERYNNSGLISLYPENSIAAIKSAINVRECIKNSNNDSLKNVDLGFVINKEDIMVGIIGCEERFGASVVSDYLTIIERLNKFGEKYGSNILVTENSINDINIDVVSYNYRKLGKIKYKNKDEIVTLYDFFDGDDYEVIALKKQTKDIFEKGVEEYLNKNFYEARKLFIEVLKQFQEDKASKEYLRFCDEYYKYDNKSDIEVYIELV</sequence>
<feature type="transmembrane region" description="Helical" evidence="1">
    <location>
        <begin position="340"/>
        <end position="364"/>
    </location>
</feature>
<evidence type="ECO:0000313" key="4">
    <source>
        <dbReference type="Proteomes" id="UP000277570"/>
    </source>
</evidence>
<feature type="transmembrane region" description="Helical" evidence="1">
    <location>
        <begin position="570"/>
        <end position="593"/>
    </location>
</feature>
<dbReference type="Gene3D" id="6.10.340.10">
    <property type="match status" value="1"/>
</dbReference>
<dbReference type="GO" id="GO:0016301">
    <property type="term" value="F:kinase activity"/>
    <property type="evidence" value="ECO:0007669"/>
    <property type="project" value="UniProtKB-KW"/>
</dbReference>
<feature type="transmembrane region" description="Helical" evidence="1">
    <location>
        <begin position="376"/>
        <end position="394"/>
    </location>
</feature>
<protein>
    <submittedName>
        <fullName evidence="3">Signal transduction histidine kinase</fullName>
    </submittedName>
</protein>
<dbReference type="Gene3D" id="3.30.70.1230">
    <property type="entry name" value="Nucleotide cyclase"/>
    <property type="match status" value="1"/>
</dbReference>
<dbReference type="SMART" id="SM00304">
    <property type="entry name" value="HAMP"/>
    <property type="match status" value="1"/>
</dbReference>
<keyword evidence="1" id="KW-1133">Transmembrane helix</keyword>
<dbReference type="SUPFAM" id="SSF55073">
    <property type="entry name" value="Nucleotide cyclase"/>
    <property type="match status" value="1"/>
</dbReference>
<feature type="domain" description="HAMP" evidence="2">
    <location>
        <begin position="590"/>
        <end position="642"/>
    </location>
</feature>
<name>A0ABY6SP07_9CLOT</name>
<keyword evidence="3" id="KW-0808">Transferase</keyword>
<dbReference type="SUPFAM" id="SSF101898">
    <property type="entry name" value="NHL repeat"/>
    <property type="match status" value="1"/>
</dbReference>
<keyword evidence="1" id="KW-0812">Transmembrane</keyword>
<evidence type="ECO:0000256" key="1">
    <source>
        <dbReference type="SAM" id="Phobius"/>
    </source>
</evidence>
<evidence type="ECO:0000313" key="3">
    <source>
        <dbReference type="EMBL" id="VDG69774.1"/>
    </source>
</evidence>
<dbReference type="Pfam" id="PF00672">
    <property type="entry name" value="HAMP"/>
    <property type="match status" value="1"/>
</dbReference>
<keyword evidence="4" id="KW-1185">Reference proteome</keyword>
<accession>A0ABY6SP07</accession>
<dbReference type="PROSITE" id="PS50885">
    <property type="entry name" value="HAMP"/>
    <property type="match status" value="1"/>
</dbReference>
<keyword evidence="1" id="KW-0472">Membrane</keyword>
<gene>
    <name evidence="3" type="ORF">NCTC10913_00414</name>
</gene>
<reference evidence="3 4" key="1">
    <citation type="submission" date="2018-11" db="EMBL/GenBank/DDBJ databases">
        <authorList>
            <consortium name="Pathogen Informatics"/>
        </authorList>
    </citation>
    <scope>NUCLEOTIDE SEQUENCE [LARGE SCALE GENOMIC DNA]</scope>
    <source>
        <strain evidence="3 4">NCTC10913</strain>
    </source>
</reference>
<evidence type="ECO:0000259" key="2">
    <source>
        <dbReference type="PROSITE" id="PS50885"/>
    </source>
</evidence>
<comment type="caution">
    <text evidence="3">The sequence shown here is derived from an EMBL/GenBank/DDBJ whole genome shotgun (WGS) entry which is preliminary data.</text>
</comment>
<dbReference type="EMBL" id="UYIN01000001">
    <property type="protein sequence ID" value="VDG69774.1"/>
    <property type="molecule type" value="Genomic_DNA"/>
</dbReference>
<dbReference type="RefSeq" id="WP_125147672.1">
    <property type="nucleotide sequence ID" value="NZ_UYIN01000001.1"/>
</dbReference>
<dbReference type="Proteomes" id="UP000277570">
    <property type="component" value="Unassembled WGS sequence"/>
</dbReference>
<organism evidence="3 4">
    <name type="scientific">Clostridium carnis</name>
    <dbReference type="NCBI Taxonomy" id="1530"/>
    <lineage>
        <taxon>Bacteria</taxon>
        <taxon>Bacillati</taxon>
        <taxon>Bacillota</taxon>
        <taxon>Clostridia</taxon>
        <taxon>Eubacteriales</taxon>
        <taxon>Clostridiaceae</taxon>
        <taxon>Clostridium</taxon>
    </lineage>
</organism>
<dbReference type="InterPro" id="IPR029787">
    <property type="entry name" value="Nucleotide_cyclase"/>
</dbReference>
<dbReference type="SUPFAM" id="SSF158472">
    <property type="entry name" value="HAMP domain-like"/>
    <property type="match status" value="1"/>
</dbReference>
<dbReference type="CDD" id="cd06225">
    <property type="entry name" value="HAMP"/>
    <property type="match status" value="1"/>
</dbReference>